<feature type="transmembrane region" description="Helical" evidence="1">
    <location>
        <begin position="7"/>
        <end position="29"/>
    </location>
</feature>
<keyword evidence="1" id="KW-0812">Transmembrane</keyword>
<evidence type="ECO:0000256" key="1">
    <source>
        <dbReference type="SAM" id="Phobius"/>
    </source>
</evidence>
<dbReference type="STRING" id="1317122.ATO12_03510"/>
<protein>
    <submittedName>
        <fullName evidence="2">Uncharacterized protein</fullName>
    </submittedName>
</protein>
<keyword evidence="3" id="KW-1185">Reference proteome</keyword>
<comment type="caution">
    <text evidence="2">The sequence shown here is derived from an EMBL/GenBank/DDBJ whole genome shotgun (WGS) entry which is preliminary data.</text>
</comment>
<dbReference type="EMBL" id="AQRA01000001">
    <property type="protein sequence ID" value="EZH75870.1"/>
    <property type="molecule type" value="Genomic_DNA"/>
</dbReference>
<keyword evidence="1" id="KW-0472">Membrane</keyword>
<reference evidence="2 3" key="1">
    <citation type="submission" date="2014-04" db="EMBL/GenBank/DDBJ databases">
        <title>Aquimarina sp. 22II-S11-z7 Genome Sequencing.</title>
        <authorList>
            <person name="Lai Q."/>
        </authorList>
    </citation>
    <scope>NUCLEOTIDE SEQUENCE [LARGE SCALE GENOMIC DNA]</scope>
    <source>
        <strain evidence="2 3">22II-S11-z7</strain>
    </source>
</reference>
<dbReference type="AlphaFoldDB" id="A0A023C0S1"/>
<feature type="transmembrane region" description="Helical" evidence="1">
    <location>
        <begin position="57"/>
        <end position="78"/>
    </location>
</feature>
<evidence type="ECO:0000313" key="3">
    <source>
        <dbReference type="Proteomes" id="UP000023541"/>
    </source>
</evidence>
<gene>
    <name evidence="2" type="ORF">ATO12_03510</name>
</gene>
<sequence length="90" mass="10540">MIDWESFWINIYAGSIYFILGIFVSLWLIPKFTIKLLKRKNILNGVSLKTAMQFDPASGYSIVLITILLFLTFLLIYFNKTQNHIKQHVL</sequence>
<evidence type="ECO:0000313" key="2">
    <source>
        <dbReference type="EMBL" id="EZH75870.1"/>
    </source>
</evidence>
<keyword evidence="1" id="KW-1133">Transmembrane helix</keyword>
<organism evidence="2 3">
    <name type="scientific">Aquimarina atlantica</name>
    <dbReference type="NCBI Taxonomy" id="1317122"/>
    <lineage>
        <taxon>Bacteria</taxon>
        <taxon>Pseudomonadati</taxon>
        <taxon>Bacteroidota</taxon>
        <taxon>Flavobacteriia</taxon>
        <taxon>Flavobacteriales</taxon>
        <taxon>Flavobacteriaceae</taxon>
        <taxon>Aquimarina</taxon>
    </lineage>
</organism>
<dbReference type="Proteomes" id="UP000023541">
    <property type="component" value="Unassembled WGS sequence"/>
</dbReference>
<accession>A0A023C0S1</accession>
<name>A0A023C0S1_9FLAO</name>
<proteinExistence type="predicted"/>